<reference evidence="2" key="1">
    <citation type="submission" date="2021-01" db="EMBL/GenBank/DDBJ databases">
        <title>Adiantum capillus-veneris genome.</title>
        <authorList>
            <person name="Fang Y."/>
            <person name="Liao Q."/>
        </authorList>
    </citation>
    <scope>NUCLEOTIDE SEQUENCE</scope>
    <source>
        <strain evidence="2">H3</strain>
        <tissue evidence="2">Leaf</tissue>
    </source>
</reference>
<dbReference type="AlphaFoldDB" id="A0A9D4ZPA9"/>
<evidence type="ECO:0000256" key="1">
    <source>
        <dbReference type="SAM" id="MobiDB-lite"/>
    </source>
</evidence>
<keyword evidence="3" id="KW-1185">Reference proteome</keyword>
<evidence type="ECO:0000313" key="3">
    <source>
        <dbReference type="Proteomes" id="UP000886520"/>
    </source>
</evidence>
<dbReference type="EMBL" id="JABFUD020000004">
    <property type="protein sequence ID" value="KAI5080801.1"/>
    <property type="molecule type" value="Genomic_DNA"/>
</dbReference>
<sequence length="146" mass="15936">MASRTSQPTYKSYTSAISTALYTSLSLFTRLPSPPILISYAALLNLFCTLRAALQPQRTRVYAVTYGKLEMACHLVCSGVLCGDDGTPRPTTKSRGRDDGSMVQCSGAPSQSRQISETTTWSLDPSLLDFLPSPRLLETLSSWFMG</sequence>
<gene>
    <name evidence="2" type="ORF">GOP47_0003984</name>
</gene>
<dbReference type="Proteomes" id="UP000886520">
    <property type="component" value="Chromosome 4"/>
</dbReference>
<accession>A0A9D4ZPA9</accession>
<protein>
    <submittedName>
        <fullName evidence="2">Uncharacterized protein</fullName>
    </submittedName>
</protein>
<evidence type="ECO:0000313" key="2">
    <source>
        <dbReference type="EMBL" id="KAI5080801.1"/>
    </source>
</evidence>
<feature type="region of interest" description="Disordered" evidence="1">
    <location>
        <begin position="87"/>
        <end position="118"/>
    </location>
</feature>
<name>A0A9D4ZPA9_ADICA</name>
<proteinExistence type="predicted"/>
<organism evidence="2 3">
    <name type="scientific">Adiantum capillus-veneris</name>
    <name type="common">Maidenhair fern</name>
    <dbReference type="NCBI Taxonomy" id="13818"/>
    <lineage>
        <taxon>Eukaryota</taxon>
        <taxon>Viridiplantae</taxon>
        <taxon>Streptophyta</taxon>
        <taxon>Embryophyta</taxon>
        <taxon>Tracheophyta</taxon>
        <taxon>Polypodiopsida</taxon>
        <taxon>Polypodiidae</taxon>
        <taxon>Polypodiales</taxon>
        <taxon>Pteridineae</taxon>
        <taxon>Pteridaceae</taxon>
        <taxon>Vittarioideae</taxon>
        <taxon>Adiantum</taxon>
    </lineage>
</organism>
<feature type="compositionally biased region" description="Polar residues" evidence="1">
    <location>
        <begin position="103"/>
        <end position="118"/>
    </location>
</feature>
<comment type="caution">
    <text evidence="2">The sequence shown here is derived from an EMBL/GenBank/DDBJ whole genome shotgun (WGS) entry which is preliminary data.</text>
</comment>